<dbReference type="Proteomes" id="UP000187367">
    <property type="component" value="Unassembled WGS sequence"/>
</dbReference>
<dbReference type="SUPFAM" id="SSF50331">
    <property type="entry name" value="MOP-like"/>
    <property type="match status" value="1"/>
</dbReference>
<evidence type="ECO:0000256" key="9">
    <source>
        <dbReference type="RuleBase" id="RU364083"/>
    </source>
</evidence>
<dbReference type="GO" id="GO:0043190">
    <property type="term" value="C:ATP-binding cassette (ABC) transporter complex"/>
    <property type="evidence" value="ECO:0007669"/>
    <property type="project" value="InterPro"/>
</dbReference>
<evidence type="ECO:0000313" key="12">
    <source>
        <dbReference type="Proteomes" id="UP000187367"/>
    </source>
</evidence>
<evidence type="ECO:0000256" key="2">
    <source>
        <dbReference type="ARBA" id="ARBA00022475"/>
    </source>
</evidence>
<keyword evidence="2 9" id="KW-1003">Cell membrane</keyword>
<evidence type="ECO:0000259" key="10">
    <source>
        <dbReference type="PROSITE" id="PS50893"/>
    </source>
</evidence>
<dbReference type="InterPro" id="IPR008995">
    <property type="entry name" value="Mo/tungstate-bd_C_term_dom"/>
</dbReference>
<dbReference type="PROSITE" id="PS00211">
    <property type="entry name" value="ABC_TRANSPORTER_1"/>
    <property type="match status" value="1"/>
</dbReference>
<comment type="caution">
    <text evidence="11">The sequence shown here is derived from an EMBL/GenBank/DDBJ whole genome shotgun (WGS) entry which is preliminary data.</text>
</comment>
<comment type="catalytic activity">
    <reaction evidence="9">
        <text>ATP + H2O + polyamine-[polyamine-binding protein]Side 1 = ADP + phosphate + polyamineSide 2 + [polyamine-binding protein]Side 1.</text>
        <dbReference type="EC" id="7.6.2.11"/>
    </reaction>
</comment>
<dbReference type="Gene3D" id="2.40.50.100">
    <property type="match status" value="1"/>
</dbReference>
<dbReference type="GO" id="GO:0015417">
    <property type="term" value="F:ABC-type polyamine transporter activity"/>
    <property type="evidence" value="ECO:0007669"/>
    <property type="project" value="UniProtKB-EC"/>
</dbReference>
<comment type="similarity">
    <text evidence="9">Belongs to the ABC transporter superfamily. Spermidine/putrescine importer (TC 3.A.1.11.1) family.</text>
</comment>
<dbReference type="EMBL" id="MTJL01000017">
    <property type="protein sequence ID" value="OMI05813.1"/>
    <property type="molecule type" value="Genomic_DNA"/>
</dbReference>
<sequence length="370" mass="40984">MSAIQIQHVSRHFGDTIALEDVQLEVKEGEFFSLLGPSGCGKSTLLNIIAGFLQPTSGFVYIGGENITDLPPYHRHIGMVFQDYALFPHLNVFDNVAYGLKVQKMPRKKLKERVMECLALVRLEAFAERMPHQLSGGQKQRVAIARALAVQPSVLLLDEPLSNLDAKLRKDMQFELRSIQKRVGITTILVTHDQEEALSLSDRVGILGDGKLQQLGTPLDVYRTPANRFVAEFIGQVNLFEAYSADMQPASSGYRYEVPGFEVDEGVPLSIEVSGEHGPSVLFMLRPERISILPEEQNGQSNGMPATLTEVGYIGNALRLKAALIKGEITIQAPDPQFPRLPKPGDKVYIDWEQEDLVPLGLKEEPNGGR</sequence>
<organism evidence="11 12">
    <name type="scientific">Bacillus swezeyi</name>
    <dbReference type="NCBI Taxonomy" id="1925020"/>
    <lineage>
        <taxon>Bacteria</taxon>
        <taxon>Bacillati</taxon>
        <taxon>Bacillota</taxon>
        <taxon>Bacilli</taxon>
        <taxon>Bacillales</taxon>
        <taxon>Bacillaceae</taxon>
        <taxon>Bacillus</taxon>
    </lineage>
</organism>
<keyword evidence="12" id="KW-1185">Reference proteome</keyword>
<keyword evidence="1 9" id="KW-0813">Transport</keyword>
<evidence type="ECO:0000256" key="8">
    <source>
        <dbReference type="ARBA" id="ARBA00063934"/>
    </source>
</evidence>
<accession>A0A1R1QME8</accession>
<evidence type="ECO:0000256" key="6">
    <source>
        <dbReference type="ARBA" id="ARBA00023136"/>
    </source>
</evidence>
<dbReference type="SUPFAM" id="SSF52540">
    <property type="entry name" value="P-loop containing nucleoside triphosphate hydrolases"/>
    <property type="match status" value="1"/>
</dbReference>
<evidence type="ECO:0000313" key="11">
    <source>
        <dbReference type="EMBL" id="OMI05813.1"/>
    </source>
</evidence>
<gene>
    <name evidence="9" type="primary">potA</name>
    <name evidence="11" type="ORF">BW143_09925</name>
</gene>
<dbReference type="InterPro" id="IPR017871">
    <property type="entry name" value="ABC_transporter-like_CS"/>
</dbReference>
<dbReference type="OrthoDB" id="9790614at2"/>
<dbReference type="InterPro" id="IPR003593">
    <property type="entry name" value="AAA+_ATPase"/>
</dbReference>
<dbReference type="InterPro" id="IPR050093">
    <property type="entry name" value="ABC_SmlMolc_Importer"/>
</dbReference>
<dbReference type="Gene3D" id="3.40.50.300">
    <property type="entry name" value="P-loop containing nucleotide triphosphate hydrolases"/>
    <property type="match status" value="1"/>
</dbReference>
<evidence type="ECO:0000256" key="5">
    <source>
        <dbReference type="ARBA" id="ARBA00022967"/>
    </source>
</evidence>
<dbReference type="InterPro" id="IPR013611">
    <property type="entry name" value="Transp-assoc_OB_typ2"/>
</dbReference>
<dbReference type="Pfam" id="PF08402">
    <property type="entry name" value="TOBE_2"/>
    <property type="match status" value="1"/>
</dbReference>
<comment type="catalytic activity">
    <reaction evidence="7">
        <text>a quaternary ammonium(out) + ATP + H2O = a quaternary ammonium(in) + ADP + phosphate + H(+)</text>
        <dbReference type="Rhea" id="RHEA:11036"/>
        <dbReference type="ChEBI" id="CHEBI:15377"/>
        <dbReference type="ChEBI" id="CHEBI:15378"/>
        <dbReference type="ChEBI" id="CHEBI:30616"/>
        <dbReference type="ChEBI" id="CHEBI:35267"/>
        <dbReference type="ChEBI" id="CHEBI:43474"/>
        <dbReference type="ChEBI" id="CHEBI:456216"/>
        <dbReference type="EC" id="7.6.2.9"/>
    </reaction>
</comment>
<dbReference type="SMART" id="SM00382">
    <property type="entry name" value="AAA"/>
    <property type="match status" value="1"/>
</dbReference>
<reference evidence="11 12" key="1">
    <citation type="submission" date="2017-01" db="EMBL/GenBank/DDBJ databases">
        <title>Bacillus phylogenomics.</title>
        <authorList>
            <person name="Dunlap C."/>
        </authorList>
    </citation>
    <scope>NUCLEOTIDE SEQUENCE [LARGE SCALE GENOMIC DNA]</scope>
    <source>
        <strain evidence="11 12">NRRL B-41282</strain>
    </source>
</reference>
<comment type="subunit">
    <text evidence="8">The complex is composed of two ATP-binding proteins (OpuCA), two transmembrane proteins (OpuCB and OpuCD) and a solute-binding protein (OpuCC).</text>
</comment>
<keyword evidence="6 9" id="KW-0472">Membrane</keyword>
<dbReference type="PROSITE" id="PS50893">
    <property type="entry name" value="ABC_TRANSPORTER_2"/>
    <property type="match status" value="1"/>
</dbReference>
<protein>
    <recommendedName>
        <fullName evidence="9">Spermidine/putrescine import ATP-binding protein PotA</fullName>
        <ecNumber evidence="9">7.6.2.11</ecNumber>
    </recommendedName>
</protein>
<keyword evidence="5 9" id="KW-1278">Translocase</keyword>
<comment type="subunit">
    <text evidence="9">The complex is composed of two ATP-binding proteins (PotA), two transmembrane proteins (PotB and PotC) and a solute-binding protein (PotD).</text>
</comment>
<name>A0A1R1QME8_9BACI</name>
<dbReference type="AlphaFoldDB" id="A0A1R1QME8"/>
<proteinExistence type="inferred from homology"/>
<comment type="function">
    <text evidence="9">Part of the ABC transporter complex PotABCD involved in spermidine/putrescine import. Responsible for energy coupling to the transport system.</text>
</comment>
<accession>A0A1R1S3P8</accession>
<feature type="domain" description="ABC transporter" evidence="10">
    <location>
        <begin position="4"/>
        <end position="234"/>
    </location>
</feature>
<dbReference type="PANTHER" id="PTHR42781">
    <property type="entry name" value="SPERMIDINE/PUTRESCINE IMPORT ATP-BINDING PROTEIN POTA"/>
    <property type="match status" value="1"/>
</dbReference>
<dbReference type="RefSeq" id="WP_076758360.1">
    <property type="nucleotide sequence ID" value="NZ_JARMMH010000007.1"/>
</dbReference>
<dbReference type="InterPro" id="IPR027417">
    <property type="entry name" value="P-loop_NTPase"/>
</dbReference>
<dbReference type="Pfam" id="PF00005">
    <property type="entry name" value="ABC_tran"/>
    <property type="match status" value="1"/>
</dbReference>
<dbReference type="GO" id="GO:0015418">
    <property type="term" value="F:ABC-type quaternary ammonium compound transporting activity"/>
    <property type="evidence" value="ECO:0007669"/>
    <property type="project" value="UniProtKB-EC"/>
</dbReference>
<dbReference type="GO" id="GO:0005524">
    <property type="term" value="F:ATP binding"/>
    <property type="evidence" value="ECO:0007669"/>
    <property type="project" value="UniProtKB-KW"/>
</dbReference>
<evidence type="ECO:0000256" key="1">
    <source>
        <dbReference type="ARBA" id="ARBA00022448"/>
    </source>
</evidence>
<evidence type="ECO:0000256" key="4">
    <source>
        <dbReference type="ARBA" id="ARBA00022840"/>
    </source>
</evidence>
<dbReference type="PANTHER" id="PTHR42781:SF4">
    <property type="entry name" value="SPERMIDINE_PUTRESCINE IMPORT ATP-BINDING PROTEIN POTA"/>
    <property type="match status" value="1"/>
</dbReference>
<dbReference type="InterPro" id="IPR005893">
    <property type="entry name" value="PotA-like"/>
</dbReference>
<dbReference type="InterPro" id="IPR003439">
    <property type="entry name" value="ABC_transporter-like_ATP-bd"/>
</dbReference>
<dbReference type="GO" id="GO:0016887">
    <property type="term" value="F:ATP hydrolysis activity"/>
    <property type="evidence" value="ECO:0007669"/>
    <property type="project" value="InterPro"/>
</dbReference>
<evidence type="ECO:0000256" key="7">
    <source>
        <dbReference type="ARBA" id="ARBA00052482"/>
    </source>
</evidence>
<keyword evidence="3 9" id="KW-0547">Nucleotide-binding</keyword>
<dbReference type="EC" id="7.6.2.11" evidence="9"/>
<evidence type="ECO:0000256" key="3">
    <source>
        <dbReference type="ARBA" id="ARBA00022741"/>
    </source>
</evidence>
<keyword evidence="4 9" id="KW-0067">ATP-binding</keyword>
<dbReference type="FunFam" id="3.40.50.300:FF:000425">
    <property type="entry name" value="Probable ABC transporter, ATP-binding subunit"/>
    <property type="match status" value="1"/>
</dbReference>
<dbReference type="NCBIfam" id="TIGR01187">
    <property type="entry name" value="potA"/>
    <property type="match status" value="1"/>
</dbReference>